<comment type="caution">
    <text evidence="1">The sequence shown here is derived from an EMBL/GenBank/DDBJ whole genome shotgun (WGS) entry which is preliminary data.</text>
</comment>
<proteinExistence type="predicted"/>
<reference evidence="1 2" key="1">
    <citation type="submission" date="2018-08" db="EMBL/GenBank/DDBJ databases">
        <title>Genome Sequence of Clavibacter michiganensis Subspecies type strains, and the Atypical Peach-Colored Strains Isolated from Tomato.</title>
        <authorList>
            <person name="Osdaghi E."/>
            <person name="Portier P."/>
            <person name="Briand M."/>
            <person name="Jacques M.-A."/>
        </authorList>
    </citation>
    <scope>NUCLEOTIDE SEQUENCE [LARGE SCALE GENOMIC DNA]</scope>
    <source>
        <strain evidence="1 2">CFBP 6488</strain>
    </source>
</reference>
<evidence type="ECO:0000313" key="2">
    <source>
        <dbReference type="Proteomes" id="UP000266634"/>
    </source>
</evidence>
<dbReference type="AlphaFoldDB" id="A0A399RNS8"/>
<dbReference type="RefSeq" id="WP_094171484.1">
    <property type="nucleotide sequence ID" value="NZ_JBHRUE010000008.1"/>
</dbReference>
<sequence length="306" mass="34194">MATVRNHYQITGPVPFTDVDVSKDNRLFLDPHAIRLSHAPDPFASEALRCADTFFEEITRCVLSTSPVDRAHGLDLLQHFCEPWESRLGMSKFGFSGHGGADDIGQVIWDTLTTDLDAFVRVGLLRQLEDIALFVDGVDRDITSDIATRIMFKPLADFTADQVNRFAEFTAGDHIVETYSKQAWDPDRLRWNDATRVTLPVVNGKPLLLVPDGWARRTLLLAAPRFWGTTVLGFAQLERAVTLADGKQLLTQKDVLGKQPGLTRGRATIRRVTAEALHKDHDLVAAHKRFVARQWARANTARTEAA</sequence>
<evidence type="ECO:0000313" key="1">
    <source>
        <dbReference type="EMBL" id="RIJ33326.1"/>
    </source>
</evidence>
<gene>
    <name evidence="1" type="ORF">DZF93_09640</name>
</gene>
<organism evidence="1 2">
    <name type="scientific">Clavibacter michiganensis subsp. insidiosus</name>
    <dbReference type="NCBI Taxonomy" id="33014"/>
    <lineage>
        <taxon>Bacteria</taxon>
        <taxon>Bacillati</taxon>
        <taxon>Actinomycetota</taxon>
        <taxon>Actinomycetes</taxon>
        <taxon>Micrococcales</taxon>
        <taxon>Microbacteriaceae</taxon>
        <taxon>Clavibacter</taxon>
    </lineage>
</organism>
<name>A0A399RNS8_9MICO</name>
<accession>A0A399RNS8</accession>
<dbReference type="Proteomes" id="UP000266634">
    <property type="component" value="Unassembled WGS sequence"/>
</dbReference>
<dbReference type="EMBL" id="QWEA01000356">
    <property type="protein sequence ID" value="RIJ33326.1"/>
    <property type="molecule type" value="Genomic_DNA"/>
</dbReference>
<protein>
    <submittedName>
        <fullName evidence="1">Uncharacterized protein</fullName>
    </submittedName>
</protein>